<proteinExistence type="predicted"/>
<organism evidence="1 2">
    <name type="scientific">Trichinella zimbabwensis</name>
    <dbReference type="NCBI Taxonomy" id="268475"/>
    <lineage>
        <taxon>Eukaryota</taxon>
        <taxon>Metazoa</taxon>
        <taxon>Ecdysozoa</taxon>
        <taxon>Nematoda</taxon>
        <taxon>Enoplea</taxon>
        <taxon>Dorylaimia</taxon>
        <taxon>Trichinellida</taxon>
        <taxon>Trichinellidae</taxon>
        <taxon>Trichinella</taxon>
    </lineage>
</organism>
<gene>
    <name evidence="1" type="ORF">T11_7576</name>
</gene>
<keyword evidence="2" id="KW-1185">Reference proteome</keyword>
<sequence length="65" mass="7513">MKLSGQKRPIIPEGHVIVLSTRSNIGLRKTSTVWCTYGTLKFIPHWYQQLWSANSLLMSRILNNK</sequence>
<protein>
    <submittedName>
        <fullName evidence="1">Uncharacterized protein</fullName>
    </submittedName>
</protein>
<accession>A0A0V1HKD1</accession>
<comment type="caution">
    <text evidence="1">The sequence shown here is derived from an EMBL/GenBank/DDBJ whole genome shotgun (WGS) entry which is preliminary data.</text>
</comment>
<name>A0A0V1HKD1_9BILA</name>
<evidence type="ECO:0000313" key="1">
    <source>
        <dbReference type="EMBL" id="KRZ10897.1"/>
    </source>
</evidence>
<evidence type="ECO:0000313" key="2">
    <source>
        <dbReference type="Proteomes" id="UP000055024"/>
    </source>
</evidence>
<dbReference type="AlphaFoldDB" id="A0A0V1HKD1"/>
<dbReference type="Proteomes" id="UP000055024">
    <property type="component" value="Unassembled WGS sequence"/>
</dbReference>
<reference evidence="1 2" key="1">
    <citation type="submission" date="2015-01" db="EMBL/GenBank/DDBJ databases">
        <title>Evolution of Trichinella species and genotypes.</title>
        <authorList>
            <person name="Korhonen P.K."/>
            <person name="Edoardo P."/>
            <person name="Giuseppe L.R."/>
            <person name="Gasser R.B."/>
        </authorList>
    </citation>
    <scope>NUCLEOTIDE SEQUENCE [LARGE SCALE GENOMIC DNA]</scope>
    <source>
        <strain evidence="1">ISS1029</strain>
    </source>
</reference>
<dbReference type="EMBL" id="JYDP01000055">
    <property type="protein sequence ID" value="KRZ10897.1"/>
    <property type="molecule type" value="Genomic_DNA"/>
</dbReference>